<dbReference type="Pfam" id="PF11051">
    <property type="entry name" value="Mannosyl_trans3"/>
    <property type="match status" value="1"/>
</dbReference>
<dbReference type="InterPro" id="IPR056290">
    <property type="entry name" value="CEPT76/DRC7_peptidase-like_dom"/>
</dbReference>
<organism evidence="4 5">
    <name type="scientific">Chytriomyces confervae</name>
    <dbReference type="NCBI Taxonomy" id="246404"/>
    <lineage>
        <taxon>Eukaryota</taxon>
        <taxon>Fungi</taxon>
        <taxon>Fungi incertae sedis</taxon>
        <taxon>Chytridiomycota</taxon>
        <taxon>Chytridiomycota incertae sedis</taxon>
        <taxon>Chytridiomycetes</taxon>
        <taxon>Chytridiales</taxon>
        <taxon>Chytriomycetaceae</taxon>
        <taxon>Chytriomyces</taxon>
    </lineage>
</organism>
<dbReference type="InterPro" id="IPR052434">
    <property type="entry name" value="Tectonic-like_complex_comp"/>
</dbReference>
<accession>A0A507DLA2</accession>
<dbReference type="Pfam" id="PF24656">
    <property type="entry name" value="CEPT76_peptidase"/>
    <property type="match status" value="1"/>
</dbReference>
<dbReference type="GO" id="GO:0016757">
    <property type="term" value="F:glycosyltransferase activity"/>
    <property type="evidence" value="ECO:0007669"/>
    <property type="project" value="InterPro"/>
</dbReference>
<dbReference type="GO" id="GO:1904491">
    <property type="term" value="P:protein localization to ciliary transition zone"/>
    <property type="evidence" value="ECO:0007669"/>
    <property type="project" value="TreeGrafter"/>
</dbReference>
<keyword evidence="5" id="KW-1185">Reference proteome</keyword>
<comment type="caution">
    <text evidence="4">The sequence shown here is derived from an EMBL/GenBank/DDBJ whole genome shotgun (WGS) entry which is preliminary data.</text>
</comment>
<dbReference type="GO" id="GO:0035869">
    <property type="term" value="C:ciliary transition zone"/>
    <property type="evidence" value="ECO:0007669"/>
    <property type="project" value="TreeGrafter"/>
</dbReference>
<name>A0A507DLA2_9FUNG</name>
<dbReference type="AlphaFoldDB" id="A0A507DLA2"/>
<comment type="similarity">
    <text evidence="1">Belongs to the MNN1/MNT family.</text>
</comment>
<dbReference type="PANTHER" id="PTHR20837">
    <property type="entry name" value="CENTROSOMAL PROTEIN-RELATED"/>
    <property type="match status" value="1"/>
</dbReference>
<dbReference type="Proteomes" id="UP000320333">
    <property type="component" value="Unassembled WGS sequence"/>
</dbReference>
<dbReference type="OrthoDB" id="2162143at2759"/>
<sequence>MAAELIRETGSTLPIEYAYMGSEVSAAQIRDLHRNNISSRNFLTPELSNLKWSFRSIRLGAAKVASILSSPFEKVLFLDPDVMPLQDPTFLPIHCHNTRSRRYIRAQEPPPELLTPRHLLRFVSTIPYLADRTAFAADVSLWATSDQMLELSAGDAAEHAILLCNFLLAKGGGSIEAYVVLGSGIPEGRTAYVAMKAKSGKNANEMTLMNAVTGESYAVKDPHLPLKVVGCVFNDMNVWANIQAHDDPPRMNWNIADIKHWKPFFHRKFPKTEYKSVQLEKLVFREVSARYCQELEAAIEKTIVSNVEEWRGH</sequence>
<evidence type="ECO:0000313" key="4">
    <source>
        <dbReference type="EMBL" id="TPX51977.1"/>
    </source>
</evidence>
<reference evidence="4 5" key="1">
    <citation type="journal article" date="2019" name="Sci. Rep.">
        <title>Comparative genomics of chytrid fungi reveal insights into the obligate biotrophic and pathogenic lifestyle of Synchytrium endobioticum.</title>
        <authorList>
            <person name="van de Vossenberg B.T.L.H."/>
            <person name="Warris S."/>
            <person name="Nguyen H.D.T."/>
            <person name="van Gent-Pelzer M.P.E."/>
            <person name="Joly D.L."/>
            <person name="van de Geest H.C."/>
            <person name="Bonants P.J.M."/>
            <person name="Smith D.S."/>
            <person name="Levesque C.A."/>
            <person name="van der Lee T.A.J."/>
        </authorList>
    </citation>
    <scope>NUCLEOTIDE SEQUENCE [LARGE SCALE GENOMIC DNA]</scope>
    <source>
        <strain evidence="4 5">CBS 675.73</strain>
    </source>
</reference>
<evidence type="ECO:0000259" key="3">
    <source>
        <dbReference type="Pfam" id="PF24656"/>
    </source>
</evidence>
<evidence type="ECO:0000256" key="2">
    <source>
        <dbReference type="ARBA" id="ARBA00022679"/>
    </source>
</evidence>
<proteinExistence type="inferred from homology"/>
<gene>
    <name evidence="4" type="ORF">CcCBS67573_g09974</name>
</gene>
<feature type="domain" description="CEP76/DRC7 peptidase-like" evidence="3">
    <location>
        <begin position="141"/>
        <end position="264"/>
    </location>
</feature>
<protein>
    <recommendedName>
        <fullName evidence="3">CEP76/DRC7 peptidase-like domain-containing protein</fullName>
    </recommendedName>
</protein>
<keyword evidence="2" id="KW-0808">Transferase</keyword>
<dbReference type="EMBL" id="QEAP01001095">
    <property type="protein sequence ID" value="TPX51977.1"/>
    <property type="molecule type" value="Genomic_DNA"/>
</dbReference>
<dbReference type="InterPro" id="IPR022751">
    <property type="entry name" value="Alpha_mannosyltransferase"/>
</dbReference>
<evidence type="ECO:0000256" key="1">
    <source>
        <dbReference type="ARBA" id="ARBA00009105"/>
    </source>
</evidence>
<dbReference type="PANTHER" id="PTHR20837:SF0">
    <property type="entry name" value="COILED-COIL AND C2 DOMAIN-CONTAINING PROTEIN 2A"/>
    <property type="match status" value="1"/>
</dbReference>
<dbReference type="STRING" id="246404.A0A507DLA2"/>
<dbReference type="GO" id="GO:1905515">
    <property type="term" value="P:non-motile cilium assembly"/>
    <property type="evidence" value="ECO:0007669"/>
    <property type="project" value="TreeGrafter"/>
</dbReference>
<evidence type="ECO:0000313" key="5">
    <source>
        <dbReference type="Proteomes" id="UP000320333"/>
    </source>
</evidence>